<evidence type="ECO:0000256" key="2">
    <source>
        <dbReference type="ARBA" id="ARBA00007613"/>
    </source>
</evidence>
<evidence type="ECO:0000256" key="5">
    <source>
        <dbReference type="ARBA" id="ARBA00022692"/>
    </source>
</evidence>
<keyword evidence="8" id="KW-0732">Signal</keyword>
<name>A0A8F3DZA9_9PROT</name>
<evidence type="ECO:0000256" key="8">
    <source>
        <dbReference type="SAM" id="SignalP"/>
    </source>
</evidence>
<evidence type="ECO:0000256" key="7">
    <source>
        <dbReference type="ARBA" id="ARBA00023237"/>
    </source>
</evidence>
<dbReference type="GO" id="GO:0009279">
    <property type="term" value="C:cell outer membrane"/>
    <property type="evidence" value="ECO:0007669"/>
    <property type="project" value="UniProtKB-SubCell"/>
</dbReference>
<dbReference type="SUPFAM" id="SSF56954">
    <property type="entry name" value="Outer membrane efflux proteins (OEP)"/>
    <property type="match status" value="1"/>
</dbReference>
<evidence type="ECO:0000313" key="11">
    <source>
        <dbReference type="Proteomes" id="UP000075653"/>
    </source>
</evidence>
<accession>A0A149W1B5</accession>
<gene>
    <name evidence="9" type="primary">ttgC_1</name>
    <name evidence="9" type="ORF">FEMY_01850</name>
    <name evidence="10" type="ORF">JZL65_02815</name>
</gene>
<dbReference type="GO" id="GO:1990281">
    <property type="term" value="C:efflux pump complex"/>
    <property type="evidence" value="ECO:0007669"/>
    <property type="project" value="TreeGrafter"/>
</dbReference>
<evidence type="ECO:0000256" key="4">
    <source>
        <dbReference type="ARBA" id="ARBA00022452"/>
    </source>
</evidence>
<keyword evidence="5" id="KW-0812">Transmembrane</keyword>
<dbReference type="InterPro" id="IPR051906">
    <property type="entry name" value="TolC-like"/>
</dbReference>
<keyword evidence="7" id="KW-0998">Cell outer membrane</keyword>
<dbReference type="OrthoDB" id="9814637at2"/>
<keyword evidence="11" id="KW-1185">Reference proteome</keyword>
<evidence type="ECO:0000313" key="10">
    <source>
        <dbReference type="EMBL" id="QWY78032.1"/>
    </source>
</evidence>
<keyword evidence="4" id="KW-1134">Transmembrane beta strand</keyword>
<dbReference type="Pfam" id="PF02321">
    <property type="entry name" value="OEP"/>
    <property type="match status" value="1"/>
</dbReference>
<organism evidence="9 11">
    <name type="scientific">Ferrovum myxofaciens</name>
    <dbReference type="NCBI Taxonomy" id="416213"/>
    <lineage>
        <taxon>Bacteria</taxon>
        <taxon>Pseudomonadati</taxon>
        <taxon>Pseudomonadota</taxon>
        <taxon>Betaproteobacteria</taxon>
        <taxon>Ferrovales</taxon>
        <taxon>Ferrovaceae</taxon>
        <taxon>Ferrovum</taxon>
    </lineage>
</organism>
<reference evidence="9 11" key="1">
    <citation type="submission" date="2016-01" db="EMBL/GenBank/DDBJ databases">
        <title>Genome sequence of the acidophilic iron oxidising Ferrovum strain Z-31.</title>
        <authorList>
            <person name="Poehlein A."/>
            <person name="Ullrich S.R."/>
            <person name="Schloemann M."/>
            <person name="Muehling M."/>
            <person name="Daniel R."/>
        </authorList>
    </citation>
    <scope>NUCLEOTIDE SEQUENCE [LARGE SCALE GENOMIC DNA]</scope>
    <source>
        <strain evidence="9 11">Z-31</strain>
    </source>
</reference>
<feature type="signal peptide" evidence="8">
    <location>
        <begin position="1"/>
        <end position="25"/>
    </location>
</feature>
<dbReference type="GeneID" id="301708635"/>
<keyword evidence="6" id="KW-0472">Membrane</keyword>
<dbReference type="AlphaFoldDB" id="A0A8F3DZA9"/>
<dbReference type="Gene3D" id="1.20.1600.10">
    <property type="entry name" value="Outer membrane efflux proteins (OEP)"/>
    <property type="match status" value="1"/>
</dbReference>
<dbReference type="RefSeq" id="WP_031597013.1">
    <property type="nucleotide sequence ID" value="NZ_CP053675.1"/>
</dbReference>
<evidence type="ECO:0000256" key="6">
    <source>
        <dbReference type="ARBA" id="ARBA00023136"/>
    </source>
</evidence>
<dbReference type="Proteomes" id="UP000075653">
    <property type="component" value="Unassembled WGS sequence"/>
</dbReference>
<keyword evidence="3" id="KW-0813">Transport</keyword>
<dbReference type="EMBL" id="LRRD01000003">
    <property type="protein sequence ID" value="KXW59272.1"/>
    <property type="molecule type" value="Genomic_DNA"/>
</dbReference>
<dbReference type="PANTHER" id="PTHR30026">
    <property type="entry name" value="OUTER MEMBRANE PROTEIN TOLC"/>
    <property type="match status" value="1"/>
</dbReference>
<accession>A0A8F3DZA9</accession>
<dbReference type="InterPro" id="IPR003423">
    <property type="entry name" value="OMP_efflux"/>
</dbReference>
<dbReference type="Proteomes" id="UP000683551">
    <property type="component" value="Chromosome"/>
</dbReference>
<proteinExistence type="inferred from homology"/>
<evidence type="ECO:0000313" key="9">
    <source>
        <dbReference type="EMBL" id="KXW59272.1"/>
    </source>
</evidence>
<feature type="chain" id="PRO_5035166431" evidence="8">
    <location>
        <begin position="26"/>
        <end position="451"/>
    </location>
</feature>
<comment type="subcellular location">
    <subcellularLocation>
        <location evidence="1">Cell outer membrane</location>
    </subcellularLocation>
</comment>
<comment type="similarity">
    <text evidence="2">Belongs to the outer membrane factor (OMF) (TC 1.B.17) family.</text>
</comment>
<sequence length="451" mass="48571">MGYRLPRTLWASATLLLFSTTAAWAQDPQDSSLHLTLRQAMGMAVTHHVQVQLALEQAQEATARAEEARAALRPAVGFNSYQMRQTQNLRAMGLALPGFPTLIGPFNTFDARVQFTQQILDLVHVHEASSAQTGVEVARLEATARAQQIAGAAGLAYLAVQQTLESVKAAQANETLSQHLLQLTRDQLKSGLATGVDEVRAAASEAQVAYQLQQALGAAKDATTRLHRALGLPLDLPIELTDPLGIVPASSPDGGDAVDRALQQRPELQALEKTLEQRVTEKEAAVAASYPTIGLIGAIGPSGVLPTQYDYRTYSYGIQMSVPLYQGGALVARQDQAESRRRQAELSLKDGRHQVEEDVRLAEDSLNTSRAQVKAAQLRLDLAQRLMQQAQDRFVSGVADNLEMVDAQAGLAQARSDQIGALGGLGMAQVNYDLALGQITYETPTQPESLP</sequence>
<reference evidence="10" key="2">
    <citation type="submission" date="2021-02" db="EMBL/GenBank/DDBJ databases">
        <title>Comparative genomics of Ferrovum myxofaciens strains, predominant extremophile bacteria forming large biofilm stalactites in acid mine ecosystems.</title>
        <authorList>
            <person name="Burkartova K."/>
            <person name="Ridl J."/>
            <person name="Pajer P."/>
            <person name="Falteisek L."/>
        </authorList>
    </citation>
    <scope>NUCLEOTIDE SEQUENCE</scope>
    <source>
        <strain evidence="10">MI1III</strain>
    </source>
</reference>
<dbReference type="PATRIC" id="fig|1789004.3.peg.185"/>
<dbReference type="EMBL" id="CP071137">
    <property type="protein sequence ID" value="QWY78032.1"/>
    <property type="molecule type" value="Genomic_DNA"/>
</dbReference>
<dbReference type="GO" id="GO:0015288">
    <property type="term" value="F:porin activity"/>
    <property type="evidence" value="ECO:0007669"/>
    <property type="project" value="TreeGrafter"/>
</dbReference>
<dbReference type="PANTHER" id="PTHR30026:SF20">
    <property type="entry name" value="OUTER MEMBRANE PROTEIN TOLC"/>
    <property type="match status" value="1"/>
</dbReference>
<evidence type="ECO:0000256" key="3">
    <source>
        <dbReference type="ARBA" id="ARBA00022448"/>
    </source>
</evidence>
<protein>
    <submittedName>
        <fullName evidence="9">Putative efflux pump outer membrane protein TtgC</fullName>
    </submittedName>
    <submittedName>
        <fullName evidence="10">TolC family protein</fullName>
    </submittedName>
</protein>
<evidence type="ECO:0000256" key="1">
    <source>
        <dbReference type="ARBA" id="ARBA00004442"/>
    </source>
</evidence>
<dbReference type="GO" id="GO:0015562">
    <property type="term" value="F:efflux transmembrane transporter activity"/>
    <property type="evidence" value="ECO:0007669"/>
    <property type="project" value="InterPro"/>
</dbReference>